<dbReference type="AlphaFoldDB" id="A0AAX0UGH6"/>
<dbReference type="Proteomes" id="UP000231878">
    <property type="component" value="Unassembled WGS sequence"/>
</dbReference>
<protein>
    <submittedName>
        <fullName evidence="1">Uncharacterized protein</fullName>
    </submittedName>
</protein>
<comment type="caution">
    <text evidence="1">The sequence shown here is derived from an EMBL/GenBank/DDBJ whole genome shotgun (WGS) entry which is preliminary data.</text>
</comment>
<name>A0AAX0UGH6_BURPE</name>
<gene>
    <name evidence="1" type="ORF">CWD88_03290</name>
</gene>
<accession>A0AAX0UGH6</accession>
<organism evidence="1 2">
    <name type="scientific">Burkholderia pseudomallei</name>
    <name type="common">Pseudomonas pseudomallei</name>
    <dbReference type="NCBI Taxonomy" id="28450"/>
    <lineage>
        <taxon>Bacteria</taxon>
        <taxon>Pseudomonadati</taxon>
        <taxon>Pseudomonadota</taxon>
        <taxon>Betaproteobacteria</taxon>
        <taxon>Burkholderiales</taxon>
        <taxon>Burkholderiaceae</taxon>
        <taxon>Burkholderia</taxon>
        <taxon>pseudomallei group</taxon>
    </lineage>
</organism>
<reference evidence="1 2" key="1">
    <citation type="submission" date="2017-11" db="EMBL/GenBank/DDBJ databases">
        <title>Molecular characterization of Burkholderia pseudomallei and closely related isolates from Vietnam.</title>
        <authorList>
            <person name="Ustinov D.V."/>
            <person name="Antonov A.S."/>
            <person name="Avdusheva E.F."/>
            <person name="Shpak I.M."/>
            <person name="Zakharova I.B."/>
            <person name="Thi L.A."/>
            <person name="Teteryatnikova N."/>
            <person name="Lopasteyskaya Y.A."/>
            <person name="Kuzyutina J.A."/>
            <person name="Ngo T.N."/>
            <person name="Victorov D.V."/>
        </authorList>
    </citation>
    <scope>NUCLEOTIDE SEQUENCE [LARGE SCALE GENOMIC DNA]</scope>
    <source>
        <strain evidence="1 2">V1512</strain>
    </source>
</reference>
<dbReference type="EMBL" id="PHRB01000002">
    <property type="protein sequence ID" value="PJO67475.1"/>
    <property type="molecule type" value="Genomic_DNA"/>
</dbReference>
<sequence length="84" mass="9129">MTLLGAGTIAGSAGLRLCLQCNNKESAMKVVLTDKVRTLQKDVQGARELRDFIASAKLNETKEIKVTAEQGKQLKFRAKLVPQG</sequence>
<evidence type="ECO:0000313" key="1">
    <source>
        <dbReference type="EMBL" id="PJO67475.1"/>
    </source>
</evidence>
<proteinExistence type="predicted"/>
<evidence type="ECO:0000313" key="2">
    <source>
        <dbReference type="Proteomes" id="UP000231878"/>
    </source>
</evidence>